<sequence>MKKSFILATASLVALASLASAAPKTFKADPAHSSINFKIRHFFTPIPGNFGEFEATIVYDEADPSKSSATASIEVESIDTDNDKRDDHLQSDDFFNEEANPEITFKSTSWEKTGDNEFDVKGDLTMAGQTKEVDLVAKMLGAKKNQKGVLVSGWEITGTIDRRDWGINYGQGIVGNEVDIDIFIEAPEA</sequence>
<evidence type="ECO:0000256" key="1">
    <source>
        <dbReference type="SAM" id="MobiDB-lite"/>
    </source>
</evidence>
<dbReference type="Pfam" id="PF04264">
    <property type="entry name" value="YceI"/>
    <property type="match status" value="1"/>
</dbReference>
<dbReference type="InterPro" id="IPR036761">
    <property type="entry name" value="TTHA0802/YceI-like_sf"/>
</dbReference>
<feature type="region of interest" description="Disordered" evidence="1">
    <location>
        <begin position="69"/>
        <end position="89"/>
    </location>
</feature>
<feature type="signal peptide" evidence="2">
    <location>
        <begin position="1"/>
        <end position="21"/>
    </location>
</feature>
<name>A0A7X1E7M9_9BACT</name>
<organism evidence="4 5">
    <name type="scientific">Puniceicoccus vermicola</name>
    <dbReference type="NCBI Taxonomy" id="388746"/>
    <lineage>
        <taxon>Bacteria</taxon>
        <taxon>Pseudomonadati</taxon>
        <taxon>Verrucomicrobiota</taxon>
        <taxon>Opitutia</taxon>
        <taxon>Puniceicoccales</taxon>
        <taxon>Puniceicoccaceae</taxon>
        <taxon>Puniceicoccus</taxon>
    </lineage>
</organism>
<reference evidence="4 5" key="1">
    <citation type="submission" date="2020-07" db="EMBL/GenBank/DDBJ databases">
        <authorList>
            <person name="Feng X."/>
        </authorList>
    </citation>
    <scope>NUCLEOTIDE SEQUENCE [LARGE SCALE GENOMIC DNA]</scope>
    <source>
        <strain evidence="4 5">JCM14086</strain>
    </source>
</reference>
<accession>A0A7X1E7M9</accession>
<dbReference type="PANTHER" id="PTHR34406">
    <property type="entry name" value="PROTEIN YCEI"/>
    <property type="match status" value="1"/>
</dbReference>
<dbReference type="Gene3D" id="2.40.128.110">
    <property type="entry name" value="Lipid/polyisoprenoid-binding, YceI-like"/>
    <property type="match status" value="1"/>
</dbReference>
<dbReference type="RefSeq" id="WP_185694525.1">
    <property type="nucleotide sequence ID" value="NZ_JACHVA010000134.1"/>
</dbReference>
<evidence type="ECO:0000313" key="5">
    <source>
        <dbReference type="Proteomes" id="UP000525652"/>
    </source>
</evidence>
<evidence type="ECO:0000313" key="4">
    <source>
        <dbReference type="EMBL" id="MBC2603907.1"/>
    </source>
</evidence>
<protein>
    <submittedName>
        <fullName evidence="4">YceI family protein</fullName>
    </submittedName>
</protein>
<evidence type="ECO:0000256" key="2">
    <source>
        <dbReference type="SAM" id="SignalP"/>
    </source>
</evidence>
<keyword evidence="5" id="KW-1185">Reference proteome</keyword>
<dbReference type="PANTHER" id="PTHR34406:SF1">
    <property type="entry name" value="PROTEIN YCEI"/>
    <property type="match status" value="1"/>
</dbReference>
<proteinExistence type="predicted"/>
<gene>
    <name evidence="4" type="ORF">H5P30_19175</name>
</gene>
<dbReference type="SMART" id="SM00867">
    <property type="entry name" value="YceI"/>
    <property type="match status" value="1"/>
</dbReference>
<dbReference type="InterPro" id="IPR007372">
    <property type="entry name" value="Lipid/polyisoprenoid-bd_YceI"/>
</dbReference>
<feature type="chain" id="PRO_5031274198" evidence="2">
    <location>
        <begin position="22"/>
        <end position="189"/>
    </location>
</feature>
<comment type="caution">
    <text evidence="4">The sequence shown here is derived from an EMBL/GenBank/DDBJ whole genome shotgun (WGS) entry which is preliminary data.</text>
</comment>
<dbReference type="AlphaFoldDB" id="A0A7X1E7M9"/>
<feature type="domain" description="Lipid/polyisoprenoid-binding YceI-like" evidence="3">
    <location>
        <begin position="25"/>
        <end position="187"/>
    </location>
</feature>
<dbReference type="Proteomes" id="UP000525652">
    <property type="component" value="Unassembled WGS sequence"/>
</dbReference>
<keyword evidence="2" id="KW-0732">Signal</keyword>
<evidence type="ECO:0000259" key="3">
    <source>
        <dbReference type="SMART" id="SM00867"/>
    </source>
</evidence>
<dbReference type="SUPFAM" id="SSF101874">
    <property type="entry name" value="YceI-like"/>
    <property type="match status" value="1"/>
</dbReference>
<dbReference type="EMBL" id="JACHVA010000134">
    <property type="protein sequence ID" value="MBC2603907.1"/>
    <property type="molecule type" value="Genomic_DNA"/>
</dbReference>